<dbReference type="KEGG" id="sfu:Sfum_2667"/>
<keyword evidence="3" id="KW-1185">Reference proteome</keyword>
<reference evidence="2 3" key="1">
    <citation type="submission" date="2006-10" db="EMBL/GenBank/DDBJ databases">
        <title>Complete sequence of Syntrophobacter fumaroxidans MPOB.</title>
        <authorList>
            <consortium name="US DOE Joint Genome Institute"/>
            <person name="Copeland A."/>
            <person name="Lucas S."/>
            <person name="Lapidus A."/>
            <person name="Barry K."/>
            <person name="Detter J.C."/>
            <person name="Glavina del Rio T."/>
            <person name="Hammon N."/>
            <person name="Israni S."/>
            <person name="Pitluck S."/>
            <person name="Goltsman E.G."/>
            <person name="Martinez M."/>
            <person name="Schmutz J."/>
            <person name="Larimer F."/>
            <person name="Land M."/>
            <person name="Hauser L."/>
            <person name="Kyrpides N."/>
            <person name="Kim E."/>
            <person name="Boone D.R."/>
            <person name="Brockman F."/>
            <person name="Culley D."/>
            <person name="Ferry J."/>
            <person name="Gunsalus R."/>
            <person name="McInerney M.J."/>
            <person name="Morrison M."/>
            <person name="Plugge C."/>
            <person name="Rohlin L."/>
            <person name="Scholten J."/>
            <person name="Sieber J."/>
            <person name="Stams A.J.M."/>
            <person name="Worm P."/>
            <person name="Henstra A.M."/>
            <person name="Richardson P."/>
        </authorList>
    </citation>
    <scope>NUCLEOTIDE SEQUENCE [LARGE SCALE GENOMIC DNA]</scope>
    <source>
        <strain evidence="3">DSM 10017 / MPOB</strain>
    </source>
</reference>
<name>A0LLP3_SYNFM</name>
<organism evidence="2 3">
    <name type="scientific">Syntrophobacter fumaroxidans (strain DSM 10017 / MPOB)</name>
    <dbReference type="NCBI Taxonomy" id="335543"/>
    <lineage>
        <taxon>Bacteria</taxon>
        <taxon>Pseudomonadati</taxon>
        <taxon>Thermodesulfobacteriota</taxon>
        <taxon>Syntrophobacteria</taxon>
        <taxon>Syntrophobacterales</taxon>
        <taxon>Syntrophobacteraceae</taxon>
        <taxon>Syntrophobacter</taxon>
    </lineage>
</organism>
<sequence length="124" mass="13467">MDRGAFHSPAGSPEAHMRQRLRSSCDVPAVALLLAAAGSPSRQSPRVPWRSPSEPPPIGVLDSLHENPPEMRENRHALPGGAGLSTVFRPRIARTSHLFTASAEDVPAKKANQRPVLNRAERKE</sequence>
<evidence type="ECO:0000313" key="2">
    <source>
        <dbReference type="EMBL" id="ABK18345.1"/>
    </source>
</evidence>
<dbReference type="InParanoid" id="A0LLP3"/>
<dbReference type="HOGENOM" id="CLU_2002782_0_0_7"/>
<feature type="region of interest" description="Disordered" evidence="1">
    <location>
        <begin position="101"/>
        <end position="124"/>
    </location>
</feature>
<evidence type="ECO:0000313" key="3">
    <source>
        <dbReference type="Proteomes" id="UP000001784"/>
    </source>
</evidence>
<proteinExistence type="predicted"/>
<dbReference type="AlphaFoldDB" id="A0LLP3"/>
<accession>A0LLP3</accession>
<feature type="region of interest" description="Disordered" evidence="1">
    <location>
        <begin position="1"/>
        <end position="22"/>
    </location>
</feature>
<dbReference type="EMBL" id="CP000478">
    <property type="protein sequence ID" value="ABK18345.1"/>
    <property type="molecule type" value="Genomic_DNA"/>
</dbReference>
<evidence type="ECO:0000256" key="1">
    <source>
        <dbReference type="SAM" id="MobiDB-lite"/>
    </source>
</evidence>
<protein>
    <submittedName>
        <fullName evidence="2">Uncharacterized protein</fullName>
    </submittedName>
</protein>
<feature type="region of interest" description="Disordered" evidence="1">
    <location>
        <begin position="36"/>
        <end position="60"/>
    </location>
</feature>
<gene>
    <name evidence="2" type="ordered locus">Sfum_2667</name>
</gene>
<dbReference type="Proteomes" id="UP000001784">
    <property type="component" value="Chromosome"/>
</dbReference>